<proteinExistence type="predicted"/>
<dbReference type="RefSeq" id="WP_023353065.1">
    <property type="nucleotide sequence ID" value="NZ_KI535366.1"/>
</dbReference>
<comment type="caution">
    <text evidence="1">The sequence shown here is derived from an EMBL/GenBank/DDBJ whole genome shotgun (WGS) entry which is preliminary data.</text>
</comment>
<dbReference type="HOGENOM" id="CLU_1052489_0_0_9"/>
<dbReference type="AlphaFoldDB" id="V2Y8L4"/>
<accession>V2Y8L4</accession>
<dbReference type="Proteomes" id="UP000018227">
    <property type="component" value="Unassembled WGS sequence"/>
</dbReference>
<name>V2Y8L4_9FIRM</name>
<organism evidence="1 2">
    <name type="scientific">Catonella morbi ATCC 51271</name>
    <dbReference type="NCBI Taxonomy" id="592026"/>
    <lineage>
        <taxon>Bacteria</taxon>
        <taxon>Bacillati</taxon>
        <taxon>Bacillota</taxon>
        <taxon>Clostridia</taxon>
        <taxon>Lachnospirales</taxon>
        <taxon>Lachnospiraceae</taxon>
        <taxon>Catonella</taxon>
    </lineage>
</organism>
<protein>
    <submittedName>
        <fullName evidence="1">Uncharacterized protein</fullName>
    </submittedName>
</protein>
<gene>
    <name evidence="1" type="ORF">GCWU0000282_000161</name>
</gene>
<evidence type="ECO:0000313" key="1">
    <source>
        <dbReference type="EMBL" id="ESL04447.1"/>
    </source>
</evidence>
<dbReference type="STRING" id="592026.GCWU0000282_000161"/>
<dbReference type="EMBL" id="ACIL03000003">
    <property type="protein sequence ID" value="ESL04447.1"/>
    <property type="molecule type" value="Genomic_DNA"/>
</dbReference>
<evidence type="ECO:0000313" key="2">
    <source>
        <dbReference type="Proteomes" id="UP000018227"/>
    </source>
</evidence>
<reference evidence="1 2" key="1">
    <citation type="submission" date="2013-06" db="EMBL/GenBank/DDBJ databases">
        <authorList>
            <person name="Weinstock G."/>
            <person name="Sodergren E."/>
            <person name="Clifton S."/>
            <person name="Fulton L."/>
            <person name="Fulton B."/>
            <person name="Courtney L."/>
            <person name="Fronick C."/>
            <person name="Harrison M."/>
            <person name="Strong C."/>
            <person name="Farmer C."/>
            <person name="Delahaunty K."/>
            <person name="Markovic C."/>
            <person name="Hall O."/>
            <person name="Minx P."/>
            <person name="Tomlinson C."/>
            <person name="Mitreva M."/>
            <person name="Nelson J."/>
            <person name="Hou S."/>
            <person name="Wollam A."/>
            <person name="Pepin K.H."/>
            <person name="Johnson M."/>
            <person name="Bhonagiri V."/>
            <person name="Nash W.E."/>
            <person name="Warren W."/>
            <person name="Chinwalla A."/>
            <person name="Mardis E.R."/>
            <person name="Wilson R.K."/>
        </authorList>
    </citation>
    <scope>NUCLEOTIDE SEQUENCE [LARGE SCALE GENOMIC DNA]</scope>
    <source>
        <strain evidence="1 2">ATCC 51271</strain>
    </source>
</reference>
<keyword evidence="2" id="KW-1185">Reference proteome</keyword>
<sequence length="263" mass="30649">MSIKRICKISVVLFLFSMVFNLFSLKSVTVKADTVAEHEVFSNAEVKERIAEIKDYYYNKRDELTVKKAVFKHWSFDGGKANFNYYLDGEELMFAYGKSKNTEYRLYFKDNQLIQLLVDKKGEKRKTYTQLYKKLDTSSYDETLSLYMEFEDFSLIKLDDVVSKTSKTVTGERVFITGISDKSLTYHLGHGCGKDMSIRSLYPEPYTVKMTKNVKIKDYTSDPAKPKLRSVKWLKERIGDYLDVCELVTKKGKLIEVRIPFES</sequence>